<dbReference type="GO" id="GO:0051304">
    <property type="term" value="P:chromosome separation"/>
    <property type="evidence" value="ECO:0007669"/>
    <property type="project" value="InterPro"/>
</dbReference>
<reference evidence="7 8" key="1">
    <citation type="submission" date="2016-10" db="EMBL/GenBank/DDBJ databases">
        <authorList>
            <person name="de Groot N.N."/>
        </authorList>
    </citation>
    <scope>NUCLEOTIDE SEQUENCE [LARGE SCALE GENOMIC DNA]</scope>
    <source>
        <strain evidence="7 8">DSM 45514</strain>
    </source>
</reference>
<keyword evidence="3 5" id="KW-0159">Chromosome partition</keyword>
<name>A0A1G6LNN3_9BACL</name>
<protein>
    <recommendedName>
        <fullName evidence="5">Segregation and condensation protein B</fullName>
    </recommendedName>
</protein>
<comment type="similarity">
    <text evidence="5">Belongs to the ScpB family.</text>
</comment>
<gene>
    <name evidence="5" type="primary">scpB</name>
    <name evidence="7" type="ORF">SAMN04488112_10847</name>
</gene>
<feature type="compositionally biased region" description="Polar residues" evidence="6">
    <location>
        <begin position="200"/>
        <end position="215"/>
    </location>
</feature>
<accession>A0A1G6LNN3</accession>
<organism evidence="7 8">
    <name type="scientific">Melghirimyces thermohalophilus</name>
    <dbReference type="NCBI Taxonomy" id="1236220"/>
    <lineage>
        <taxon>Bacteria</taxon>
        <taxon>Bacillati</taxon>
        <taxon>Bacillota</taxon>
        <taxon>Bacilli</taxon>
        <taxon>Bacillales</taxon>
        <taxon>Thermoactinomycetaceae</taxon>
        <taxon>Melghirimyces</taxon>
    </lineage>
</organism>
<dbReference type="Proteomes" id="UP000199387">
    <property type="component" value="Unassembled WGS sequence"/>
</dbReference>
<dbReference type="PANTHER" id="PTHR34298">
    <property type="entry name" value="SEGREGATION AND CONDENSATION PROTEIN B"/>
    <property type="match status" value="1"/>
</dbReference>
<comment type="function">
    <text evidence="5">Participates in chromosomal partition during cell division. May act via the formation of a condensin-like complex containing Smc and ScpA that pull DNA away from mid-cell into both cell halves.</text>
</comment>
<dbReference type="PANTHER" id="PTHR34298:SF2">
    <property type="entry name" value="SEGREGATION AND CONDENSATION PROTEIN B"/>
    <property type="match status" value="1"/>
</dbReference>
<dbReference type="NCBIfam" id="TIGR00281">
    <property type="entry name" value="SMC-Scp complex subunit ScpB"/>
    <property type="match status" value="1"/>
</dbReference>
<dbReference type="SUPFAM" id="SSF46785">
    <property type="entry name" value="Winged helix' DNA-binding domain"/>
    <property type="match status" value="2"/>
</dbReference>
<comment type="subunit">
    <text evidence="5">Homodimer. Homodimerization may be required to stabilize the binding of ScpA to the Smc head domains. Component of a cohesin-like complex composed of ScpA, ScpB and the Smc homodimer, in which ScpA and ScpB bind to the head domain of Smc. The presence of the three proteins is required for the association of the complex with DNA.</text>
</comment>
<dbReference type="AlphaFoldDB" id="A0A1G6LNN3"/>
<dbReference type="HAMAP" id="MF_01804">
    <property type="entry name" value="ScpB"/>
    <property type="match status" value="1"/>
</dbReference>
<keyword evidence="4 5" id="KW-0131">Cell cycle</keyword>
<keyword evidence="1 5" id="KW-0963">Cytoplasm</keyword>
<dbReference type="Pfam" id="PF04079">
    <property type="entry name" value="SMC_ScpB"/>
    <property type="match status" value="1"/>
</dbReference>
<evidence type="ECO:0000256" key="2">
    <source>
        <dbReference type="ARBA" id="ARBA00022618"/>
    </source>
</evidence>
<proteinExistence type="inferred from homology"/>
<dbReference type="GO" id="GO:0005737">
    <property type="term" value="C:cytoplasm"/>
    <property type="evidence" value="ECO:0007669"/>
    <property type="project" value="UniProtKB-SubCell"/>
</dbReference>
<evidence type="ECO:0000256" key="6">
    <source>
        <dbReference type="SAM" id="MobiDB-lite"/>
    </source>
</evidence>
<dbReference type="GO" id="GO:0006260">
    <property type="term" value="P:DNA replication"/>
    <property type="evidence" value="ECO:0007669"/>
    <property type="project" value="UniProtKB-UniRule"/>
</dbReference>
<evidence type="ECO:0000256" key="4">
    <source>
        <dbReference type="ARBA" id="ARBA00023306"/>
    </source>
</evidence>
<dbReference type="InterPro" id="IPR036388">
    <property type="entry name" value="WH-like_DNA-bd_sf"/>
</dbReference>
<dbReference type="STRING" id="1236220.SAMN04488112_10847"/>
<keyword evidence="2 5" id="KW-0132">Cell division</keyword>
<feature type="region of interest" description="Disordered" evidence="6">
    <location>
        <begin position="195"/>
        <end position="215"/>
    </location>
</feature>
<dbReference type="Gene3D" id="1.10.10.10">
    <property type="entry name" value="Winged helix-like DNA-binding domain superfamily/Winged helix DNA-binding domain"/>
    <property type="match status" value="2"/>
</dbReference>
<evidence type="ECO:0000256" key="1">
    <source>
        <dbReference type="ARBA" id="ARBA00022490"/>
    </source>
</evidence>
<comment type="subcellular location">
    <subcellularLocation>
        <location evidence="5">Cytoplasm</location>
    </subcellularLocation>
    <text evidence="5">Associated with two foci at the outer edges of the nucleoid region in young cells, and at four foci within both cell halves in older cells.</text>
</comment>
<dbReference type="InterPro" id="IPR036390">
    <property type="entry name" value="WH_DNA-bd_sf"/>
</dbReference>
<dbReference type="GO" id="GO:0051301">
    <property type="term" value="P:cell division"/>
    <property type="evidence" value="ECO:0007669"/>
    <property type="project" value="UniProtKB-KW"/>
</dbReference>
<dbReference type="EMBL" id="FMZA01000008">
    <property type="protein sequence ID" value="SDC44697.1"/>
    <property type="molecule type" value="Genomic_DNA"/>
</dbReference>
<evidence type="ECO:0000256" key="5">
    <source>
        <dbReference type="HAMAP-Rule" id="MF_01804"/>
    </source>
</evidence>
<evidence type="ECO:0000256" key="3">
    <source>
        <dbReference type="ARBA" id="ARBA00022829"/>
    </source>
</evidence>
<dbReference type="PIRSF" id="PIRSF019345">
    <property type="entry name" value="ScpB"/>
    <property type="match status" value="1"/>
</dbReference>
<evidence type="ECO:0000313" key="8">
    <source>
        <dbReference type="Proteomes" id="UP000199387"/>
    </source>
</evidence>
<evidence type="ECO:0000313" key="7">
    <source>
        <dbReference type="EMBL" id="SDC44697.1"/>
    </source>
</evidence>
<sequence length="215" mass="24714">MYGQRREEGLKTQQWKPVIEGLLFAAGEDGLRLAEIADIIGEEKKVVRQLLQEMQTEWKEAGRGIQIVKVGRVYQLTTLPEHHAYFEQLAAAPSRSQLSRAALETLAIVAYRQPIIRADIEEIRGVKSEKALAYLKRRGLIREMGRAETVGRPILYGTTPEFLQYFGLSRLEELPPADSIFQWAEWEQERQELYERLGVSPQQEEATQRSTETEE</sequence>
<keyword evidence="8" id="KW-1185">Reference proteome</keyword>
<dbReference type="InterPro" id="IPR005234">
    <property type="entry name" value="ScpB_csome_segregation"/>
</dbReference>